<organism evidence="2">
    <name type="scientific">Arabidopsis lyrata subsp. lyrata</name>
    <name type="common">Lyre-leaved rock-cress</name>
    <dbReference type="NCBI Taxonomy" id="81972"/>
    <lineage>
        <taxon>Eukaryota</taxon>
        <taxon>Viridiplantae</taxon>
        <taxon>Streptophyta</taxon>
        <taxon>Embryophyta</taxon>
        <taxon>Tracheophyta</taxon>
        <taxon>Spermatophyta</taxon>
        <taxon>Magnoliopsida</taxon>
        <taxon>eudicotyledons</taxon>
        <taxon>Gunneridae</taxon>
        <taxon>Pentapetalae</taxon>
        <taxon>rosids</taxon>
        <taxon>malvids</taxon>
        <taxon>Brassicales</taxon>
        <taxon>Brassicaceae</taxon>
        <taxon>Camelineae</taxon>
        <taxon>Arabidopsis</taxon>
    </lineage>
</organism>
<evidence type="ECO:0000313" key="2">
    <source>
        <dbReference type="Proteomes" id="UP000008694"/>
    </source>
</evidence>
<dbReference type="Gramene" id="scaffold_501228.1">
    <property type="protein sequence ID" value="scaffold_501228.1"/>
    <property type="gene ID" value="scaffold_501228.1"/>
</dbReference>
<sequence>MIADGAEDEEKWLAVSDAATDSIQCLKTSRSPEQNCENCLFHLLKRESVSTNFFLWQLAYTKLLFFPVL</sequence>
<keyword evidence="2" id="KW-1185">Reference proteome</keyword>
<dbReference type="HOGENOM" id="CLU_2779301_0_0_1"/>
<protein>
    <submittedName>
        <fullName evidence="1">Predicted protein</fullName>
    </submittedName>
</protein>
<dbReference type="EMBL" id="GL348717">
    <property type="protein sequence ID" value="EFH53585.1"/>
    <property type="molecule type" value="Genomic_DNA"/>
</dbReference>
<proteinExistence type="predicted"/>
<dbReference type="Proteomes" id="UP000008694">
    <property type="component" value="Unassembled WGS sequence"/>
</dbReference>
<gene>
    <name evidence="1" type="ORF">ARALYDRAFT_905524</name>
</gene>
<accession>D7LMI7</accession>
<reference evidence="2" key="1">
    <citation type="journal article" date="2011" name="Nat. Genet.">
        <title>The Arabidopsis lyrata genome sequence and the basis of rapid genome size change.</title>
        <authorList>
            <person name="Hu T.T."/>
            <person name="Pattyn P."/>
            <person name="Bakker E.G."/>
            <person name="Cao J."/>
            <person name="Cheng J.-F."/>
            <person name="Clark R.M."/>
            <person name="Fahlgren N."/>
            <person name="Fawcett J.A."/>
            <person name="Grimwood J."/>
            <person name="Gundlach H."/>
            <person name="Haberer G."/>
            <person name="Hollister J.D."/>
            <person name="Ossowski S."/>
            <person name="Ottilar R.P."/>
            <person name="Salamov A.A."/>
            <person name="Schneeberger K."/>
            <person name="Spannagl M."/>
            <person name="Wang X."/>
            <person name="Yang L."/>
            <person name="Nasrallah M.E."/>
            <person name="Bergelson J."/>
            <person name="Carrington J.C."/>
            <person name="Gaut B.S."/>
            <person name="Schmutz J."/>
            <person name="Mayer K.F.X."/>
            <person name="Van de Peer Y."/>
            <person name="Grigoriev I.V."/>
            <person name="Nordborg M."/>
            <person name="Weigel D."/>
            <person name="Guo Y.-L."/>
        </authorList>
    </citation>
    <scope>NUCLEOTIDE SEQUENCE [LARGE SCALE GENOMIC DNA]</scope>
    <source>
        <strain evidence="2">cv. MN47</strain>
    </source>
</reference>
<name>D7LMI7_ARALL</name>
<dbReference type="AlphaFoldDB" id="D7LMI7"/>
<evidence type="ECO:0000313" key="1">
    <source>
        <dbReference type="EMBL" id="EFH53585.1"/>
    </source>
</evidence>